<dbReference type="GO" id="GO:0016020">
    <property type="term" value="C:membrane"/>
    <property type="evidence" value="ECO:0007669"/>
    <property type="project" value="TreeGrafter"/>
</dbReference>
<proteinExistence type="predicted"/>
<dbReference type="Gene3D" id="3.40.50.1820">
    <property type="entry name" value="alpha/beta hydrolase"/>
    <property type="match status" value="1"/>
</dbReference>
<dbReference type="PANTHER" id="PTHR43798">
    <property type="entry name" value="MONOACYLGLYCEROL LIPASE"/>
    <property type="match status" value="1"/>
</dbReference>
<feature type="domain" description="AB hydrolase-1" evidence="1">
    <location>
        <begin position="57"/>
        <end position="292"/>
    </location>
</feature>
<dbReference type="AlphaFoldDB" id="A0A1M7I521"/>
<evidence type="ECO:0000313" key="3">
    <source>
        <dbReference type="Proteomes" id="UP000183974"/>
    </source>
</evidence>
<dbReference type="GO" id="GO:0016787">
    <property type="term" value="F:hydrolase activity"/>
    <property type="evidence" value="ECO:0007669"/>
    <property type="project" value="UniProtKB-KW"/>
</dbReference>
<organism evidence="2 3">
    <name type="scientific">Roseovarius pacificus</name>
    <dbReference type="NCBI Taxonomy" id="337701"/>
    <lineage>
        <taxon>Bacteria</taxon>
        <taxon>Pseudomonadati</taxon>
        <taxon>Pseudomonadota</taxon>
        <taxon>Alphaproteobacteria</taxon>
        <taxon>Rhodobacterales</taxon>
        <taxon>Roseobacteraceae</taxon>
        <taxon>Roseovarius</taxon>
    </lineage>
</organism>
<dbReference type="InterPro" id="IPR050266">
    <property type="entry name" value="AB_hydrolase_sf"/>
</dbReference>
<dbReference type="SUPFAM" id="SSF53474">
    <property type="entry name" value="alpha/beta-Hydrolases"/>
    <property type="match status" value="1"/>
</dbReference>
<gene>
    <name evidence="2" type="ORF">SAMN05444398_11497</name>
</gene>
<accession>A0A1M7I521</accession>
<dbReference type="InterPro" id="IPR000073">
    <property type="entry name" value="AB_hydrolase_1"/>
</dbReference>
<dbReference type="Proteomes" id="UP000183974">
    <property type="component" value="Unassembled WGS sequence"/>
</dbReference>
<dbReference type="PANTHER" id="PTHR43798:SF33">
    <property type="entry name" value="HYDROLASE, PUTATIVE (AFU_ORTHOLOGUE AFUA_2G14860)-RELATED"/>
    <property type="match status" value="1"/>
</dbReference>
<dbReference type="OrthoDB" id="7267294at2"/>
<dbReference type="PRINTS" id="PR00111">
    <property type="entry name" value="ABHYDROLASE"/>
</dbReference>
<keyword evidence="2" id="KW-0378">Hydrolase</keyword>
<dbReference type="RefSeq" id="WP_073036800.1">
    <property type="nucleotide sequence ID" value="NZ_BMLR01000014.1"/>
</dbReference>
<keyword evidence="3" id="KW-1185">Reference proteome</keyword>
<dbReference type="STRING" id="337701.SAMN05444398_11497"/>
<evidence type="ECO:0000259" key="1">
    <source>
        <dbReference type="Pfam" id="PF00561"/>
    </source>
</evidence>
<dbReference type="EMBL" id="FRBR01000014">
    <property type="protein sequence ID" value="SHM35758.1"/>
    <property type="molecule type" value="Genomic_DNA"/>
</dbReference>
<name>A0A1M7I521_9RHOB</name>
<sequence>MIWWALAALGVAVIATPFILELLRPSVTRARPDAPGHLADLPRGATHYQWAGPQDGPIVVCIHGLTTPSFVWGPIAQGLAKQGFRVLTYDLYGRGHSARPRGTQDAAFFVSQLEDLLDALGVDRPVTLMGYSMGGAIAAAFAAKHAQRIRQLVLLAPAGMGRDLGPVARLVVNHNRLGQWLFMAFYARNYRAALETERGMSSSIPDAVDLQLAELDIRGFRPAVLSSLRNMLEQDMQPAHRAVAAAGLPVLAIWARADGVIPISGLGKLAEWNRAARQEVIETAGHALAYTHDSELLSVLEAQLIR</sequence>
<protein>
    <submittedName>
        <fullName evidence="2">Lysophospholipase, alpha-beta hydrolase superfamily</fullName>
    </submittedName>
</protein>
<evidence type="ECO:0000313" key="2">
    <source>
        <dbReference type="EMBL" id="SHM35758.1"/>
    </source>
</evidence>
<dbReference type="Pfam" id="PF00561">
    <property type="entry name" value="Abhydrolase_1"/>
    <property type="match status" value="1"/>
</dbReference>
<reference evidence="2 3" key="1">
    <citation type="submission" date="2016-11" db="EMBL/GenBank/DDBJ databases">
        <authorList>
            <person name="Jaros S."/>
            <person name="Januszkiewicz K."/>
            <person name="Wedrychowicz H."/>
        </authorList>
    </citation>
    <scope>NUCLEOTIDE SEQUENCE [LARGE SCALE GENOMIC DNA]</scope>
    <source>
        <strain evidence="2 3">DSM 29589</strain>
    </source>
</reference>
<dbReference type="InterPro" id="IPR029058">
    <property type="entry name" value="AB_hydrolase_fold"/>
</dbReference>